<dbReference type="PANTHER" id="PTHR43736">
    <property type="entry name" value="ADP-RIBOSE PYROPHOSPHATASE"/>
    <property type="match status" value="1"/>
</dbReference>
<dbReference type="SUPFAM" id="SSF55811">
    <property type="entry name" value="Nudix"/>
    <property type="match status" value="1"/>
</dbReference>
<name>A0A1G1YEH2_9BACT</name>
<keyword evidence="1" id="KW-0378">Hydrolase</keyword>
<gene>
    <name evidence="3" type="ORF">A3J59_01435</name>
</gene>
<evidence type="ECO:0000259" key="2">
    <source>
        <dbReference type="PROSITE" id="PS51462"/>
    </source>
</evidence>
<dbReference type="InterPro" id="IPR020084">
    <property type="entry name" value="NUDIX_hydrolase_CS"/>
</dbReference>
<dbReference type="PROSITE" id="PS00893">
    <property type="entry name" value="NUDIX_BOX"/>
    <property type="match status" value="1"/>
</dbReference>
<dbReference type="CDD" id="cd02883">
    <property type="entry name" value="NUDIX_Hydrolase"/>
    <property type="match status" value="1"/>
</dbReference>
<organism evidence="3 4">
    <name type="scientific">Candidatus Buchananbacteria bacterium RIFCSPHIGHO2_02_FULL_56_16</name>
    <dbReference type="NCBI Taxonomy" id="1797542"/>
    <lineage>
        <taxon>Bacteria</taxon>
        <taxon>Candidatus Buchananiibacteriota</taxon>
    </lineage>
</organism>
<dbReference type="Pfam" id="PF00293">
    <property type="entry name" value="NUDIX"/>
    <property type="match status" value="1"/>
</dbReference>
<dbReference type="STRING" id="1797542.A3J59_01435"/>
<dbReference type="InterPro" id="IPR000086">
    <property type="entry name" value="NUDIX_hydrolase_dom"/>
</dbReference>
<dbReference type="GO" id="GO:0016787">
    <property type="term" value="F:hydrolase activity"/>
    <property type="evidence" value="ECO:0007669"/>
    <property type="project" value="UniProtKB-KW"/>
</dbReference>
<dbReference type="Proteomes" id="UP000177310">
    <property type="component" value="Unassembled WGS sequence"/>
</dbReference>
<dbReference type="AlphaFoldDB" id="A0A1G1YEH2"/>
<sequence length="170" mass="19638">MNQQPKVIVSAILIRKRDEKTEVFLQKRWKPRVSPTYSGMIEIPAGGIRAYENVYDALKREVKEECGLEIVRVVEDYQSSVKEPRKHDRAFVFKPFICQQVLETNGGLSWVGFVFFCEVTGEVSINPAEAKDPQWVTIAQLKKLVSTKADQIFPLQLPVLEYFITQFTRR</sequence>
<dbReference type="EMBL" id="MHIL01000028">
    <property type="protein sequence ID" value="OGY50644.1"/>
    <property type="molecule type" value="Genomic_DNA"/>
</dbReference>
<evidence type="ECO:0000313" key="4">
    <source>
        <dbReference type="Proteomes" id="UP000177310"/>
    </source>
</evidence>
<dbReference type="PANTHER" id="PTHR43736:SF1">
    <property type="entry name" value="DIHYDRONEOPTERIN TRIPHOSPHATE DIPHOSPHATASE"/>
    <property type="match status" value="1"/>
</dbReference>
<protein>
    <recommendedName>
        <fullName evidence="2">Nudix hydrolase domain-containing protein</fullName>
    </recommendedName>
</protein>
<feature type="domain" description="Nudix hydrolase" evidence="2">
    <location>
        <begin position="5"/>
        <end position="158"/>
    </location>
</feature>
<dbReference type="PROSITE" id="PS51462">
    <property type="entry name" value="NUDIX"/>
    <property type="match status" value="1"/>
</dbReference>
<reference evidence="3 4" key="1">
    <citation type="journal article" date="2016" name="Nat. Commun.">
        <title>Thousands of microbial genomes shed light on interconnected biogeochemical processes in an aquifer system.</title>
        <authorList>
            <person name="Anantharaman K."/>
            <person name="Brown C.T."/>
            <person name="Hug L.A."/>
            <person name="Sharon I."/>
            <person name="Castelle C.J."/>
            <person name="Probst A.J."/>
            <person name="Thomas B.C."/>
            <person name="Singh A."/>
            <person name="Wilkins M.J."/>
            <person name="Karaoz U."/>
            <person name="Brodie E.L."/>
            <person name="Williams K.H."/>
            <person name="Hubbard S.S."/>
            <person name="Banfield J.F."/>
        </authorList>
    </citation>
    <scope>NUCLEOTIDE SEQUENCE [LARGE SCALE GENOMIC DNA]</scope>
</reference>
<evidence type="ECO:0000256" key="1">
    <source>
        <dbReference type="ARBA" id="ARBA00022801"/>
    </source>
</evidence>
<dbReference type="InterPro" id="IPR015797">
    <property type="entry name" value="NUDIX_hydrolase-like_dom_sf"/>
</dbReference>
<proteinExistence type="predicted"/>
<dbReference type="Gene3D" id="3.90.79.10">
    <property type="entry name" value="Nucleoside Triphosphate Pyrophosphohydrolase"/>
    <property type="match status" value="1"/>
</dbReference>
<evidence type="ECO:0000313" key="3">
    <source>
        <dbReference type="EMBL" id="OGY50644.1"/>
    </source>
</evidence>
<accession>A0A1G1YEH2</accession>
<comment type="caution">
    <text evidence="3">The sequence shown here is derived from an EMBL/GenBank/DDBJ whole genome shotgun (WGS) entry which is preliminary data.</text>
</comment>